<dbReference type="EMBL" id="CAJVPW010000301">
    <property type="protein sequence ID" value="CAG8449487.1"/>
    <property type="molecule type" value="Genomic_DNA"/>
</dbReference>
<feature type="non-terminal residue" evidence="1">
    <location>
        <position position="1"/>
    </location>
</feature>
<evidence type="ECO:0000313" key="2">
    <source>
        <dbReference type="Proteomes" id="UP000789366"/>
    </source>
</evidence>
<dbReference type="Proteomes" id="UP000789366">
    <property type="component" value="Unassembled WGS sequence"/>
</dbReference>
<proteinExistence type="predicted"/>
<protein>
    <submittedName>
        <fullName evidence="1">5054_t:CDS:1</fullName>
    </submittedName>
</protein>
<keyword evidence="2" id="KW-1185">Reference proteome</keyword>
<sequence length="140" mass="16433">RVDDENVEEESLTVCLAVIEEVLTEKKGLNDKKPPVEDQLVKIVDEELEQTNLMKHVIKTDDIEPIKQALYYLVPSKQEFVCKELNKLKKKRLIRESFNPWNELIEALLKKFQIKHQLSTPIIYKVMVLLSDTIKHYTSQ</sequence>
<organism evidence="1 2">
    <name type="scientific">Cetraspora pellucida</name>
    <dbReference type="NCBI Taxonomy" id="1433469"/>
    <lineage>
        <taxon>Eukaryota</taxon>
        <taxon>Fungi</taxon>
        <taxon>Fungi incertae sedis</taxon>
        <taxon>Mucoromycota</taxon>
        <taxon>Glomeromycotina</taxon>
        <taxon>Glomeromycetes</taxon>
        <taxon>Diversisporales</taxon>
        <taxon>Gigasporaceae</taxon>
        <taxon>Cetraspora</taxon>
    </lineage>
</organism>
<gene>
    <name evidence="1" type="ORF">SPELUC_LOCUS711</name>
</gene>
<comment type="caution">
    <text evidence="1">The sequence shown here is derived from an EMBL/GenBank/DDBJ whole genome shotgun (WGS) entry which is preliminary data.</text>
</comment>
<accession>A0ACA9K3H1</accession>
<name>A0ACA9K3H1_9GLOM</name>
<reference evidence="1" key="1">
    <citation type="submission" date="2021-06" db="EMBL/GenBank/DDBJ databases">
        <authorList>
            <person name="Kallberg Y."/>
            <person name="Tangrot J."/>
            <person name="Rosling A."/>
        </authorList>
    </citation>
    <scope>NUCLEOTIDE SEQUENCE</scope>
    <source>
        <strain evidence="1">28 12/20/2015</strain>
    </source>
</reference>
<evidence type="ECO:0000313" key="1">
    <source>
        <dbReference type="EMBL" id="CAG8449487.1"/>
    </source>
</evidence>